<dbReference type="InterPro" id="IPR052709">
    <property type="entry name" value="Transposase-MT_Hybrid"/>
</dbReference>
<dbReference type="PANTHER" id="PTHR46060:SF2">
    <property type="entry name" value="HISTONE-LYSINE N-METHYLTRANSFERASE SETMAR"/>
    <property type="match status" value="1"/>
</dbReference>
<keyword evidence="3" id="KW-1185">Reference proteome</keyword>
<dbReference type="GO" id="GO:0003697">
    <property type="term" value="F:single-stranded DNA binding"/>
    <property type="evidence" value="ECO:0007669"/>
    <property type="project" value="TreeGrafter"/>
</dbReference>
<name>E2BAX2_HARSA</name>
<evidence type="ECO:0000313" key="3">
    <source>
        <dbReference type="Proteomes" id="UP000008237"/>
    </source>
</evidence>
<dbReference type="AlphaFoldDB" id="E2BAX2"/>
<dbReference type="GO" id="GO:0003690">
    <property type="term" value="F:double-stranded DNA binding"/>
    <property type="evidence" value="ECO:0007669"/>
    <property type="project" value="TreeGrafter"/>
</dbReference>
<evidence type="ECO:0000259" key="1">
    <source>
        <dbReference type="Pfam" id="PF17906"/>
    </source>
</evidence>
<feature type="domain" description="Mos1 transposase HTH" evidence="1">
    <location>
        <begin position="1"/>
        <end position="45"/>
    </location>
</feature>
<dbReference type="GO" id="GO:0000729">
    <property type="term" value="P:DNA double-strand break processing"/>
    <property type="evidence" value="ECO:0007669"/>
    <property type="project" value="TreeGrafter"/>
</dbReference>
<dbReference type="GO" id="GO:0000793">
    <property type="term" value="C:condensed chromosome"/>
    <property type="evidence" value="ECO:0007669"/>
    <property type="project" value="TreeGrafter"/>
</dbReference>
<dbReference type="InParanoid" id="E2BAX2"/>
<reference evidence="2 3" key="1">
    <citation type="journal article" date="2010" name="Science">
        <title>Genomic comparison of the ants Camponotus floridanus and Harpegnathos saltator.</title>
        <authorList>
            <person name="Bonasio R."/>
            <person name="Zhang G."/>
            <person name="Ye C."/>
            <person name="Mutti N.S."/>
            <person name="Fang X."/>
            <person name="Qin N."/>
            <person name="Donahue G."/>
            <person name="Yang P."/>
            <person name="Li Q."/>
            <person name="Li C."/>
            <person name="Zhang P."/>
            <person name="Huang Z."/>
            <person name="Berger S.L."/>
            <person name="Reinberg D."/>
            <person name="Wang J."/>
            <person name="Liebig J."/>
        </authorList>
    </citation>
    <scope>NUCLEOTIDE SEQUENCE [LARGE SCALE GENOMIC DNA]</scope>
    <source>
        <strain evidence="2 3">R22 G/1</strain>
    </source>
</reference>
<dbReference type="GO" id="GO:0046975">
    <property type="term" value="F:histone H3K36 methyltransferase activity"/>
    <property type="evidence" value="ECO:0007669"/>
    <property type="project" value="TreeGrafter"/>
</dbReference>
<dbReference type="GO" id="GO:0044547">
    <property type="term" value="F:DNA topoisomerase binding"/>
    <property type="evidence" value="ECO:0007669"/>
    <property type="project" value="TreeGrafter"/>
</dbReference>
<dbReference type="GO" id="GO:0015074">
    <property type="term" value="P:DNA integration"/>
    <property type="evidence" value="ECO:0007669"/>
    <property type="project" value="TreeGrafter"/>
</dbReference>
<feature type="non-terminal residue" evidence="2">
    <location>
        <position position="1"/>
    </location>
</feature>
<dbReference type="GO" id="GO:0005634">
    <property type="term" value="C:nucleus"/>
    <property type="evidence" value="ECO:0007669"/>
    <property type="project" value="TreeGrafter"/>
</dbReference>
<sequence>REALLFCFNLKKSAAEALRVLLEEAYGEHAPSKTTCEDWFKRFRSSDLDTEQKERSGTSKTFE</sequence>
<feature type="non-terminal residue" evidence="2">
    <location>
        <position position="63"/>
    </location>
</feature>
<dbReference type="Pfam" id="PF17906">
    <property type="entry name" value="HTH_48"/>
    <property type="match status" value="1"/>
</dbReference>
<evidence type="ECO:0000313" key="2">
    <source>
        <dbReference type="EMBL" id="EFN87156.1"/>
    </source>
</evidence>
<accession>E2BAX2</accession>
<dbReference type="GO" id="GO:0042800">
    <property type="term" value="F:histone H3K4 methyltransferase activity"/>
    <property type="evidence" value="ECO:0007669"/>
    <property type="project" value="TreeGrafter"/>
</dbReference>
<organism evidence="3">
    <name type="scientific">Harpegnathos saltator</name>
    <name type="common">Jerdon's jumping ant</name>
    <dbReference type="NCBI Taxonomy" id="610380"/>
    <lineage>
        <taxon>Eukaryota</taxon>
        <taxon>Metazoa</taxon>
        <taxon>Ecdysozoa</taxon>
        <taxon>Arthropoda</taxon>
        <taxon>Hexapoda</taxon>
        <taxon>Insecta</taxon>
        <taxon>Pterygota</taxon>
        <taxon>Neoptera</taxon>
        <taxon>Endopterygota</taxon>
        <taxon>Hymenoptera</taxon>
        <taxon>Apocrita</taxon>
        <taxon>Aculeata</taxon>
        <taxon>Formicoidea</taxon>
        <taxon>Formicidae</taxon>
        <taxon>Ponerinae</taxon>
        <taxon>Ponerini</taxon>
        <taxon>Harpegnathos</taxon>
    </lineage>
</organism>
<dbReference type="Proteomes" id="UP000008237">
    <property type="component" value="Unassembled WGS sequence"/>
</dbReference>
<dbReference type="GO" id="GO:0031297">
    <property type="term" value="P:replication fork processing"/>
    <property type="evidence" value="ECO:0007669"/>
    <property type="project" value="TreeGrafter"/>
</dbReference>
<gene>
    <name evidence="2" type="ORF">EAI_05515</name>
</gene>
<dbReference type="InterPro" id="IPR041426">
    <property type="entry name" value="Mos1_HTH"/>
</dbReference>
<protein>
    <recommendedName>
        <fullName evidence="1">Mos1 transposase HTH domain-containing protein</fullName>
    </recommendedName>
</protein>
<proteinExistence type="predicted"/>
<dbReference type="GO" id="GO:0006303">
    <property type="term" value="P:double-strand break repair via nonhomologous end joining"/>
    <property type="evidence" value="ECO:0007669"/>
    <property type="project" value="TreeGrafter"/>
</dbReference>
<dbReference type="PANTHER" id="PTHR46060">
    <property type="entry name" value="MARINER MOS1 TRANSPOSASE-LIKE PROTEIN"/>
    <property type="match status" value="1"/>
</dbReference>
<dbReference type="GO" id="GO:0035861">
    <property type="term" value="C:site of double-strand break"/>
    <property type="evidence" value="ECO:0007669"/>
    <property type="project" value="TreeGrafter"/>
</dbReference>
<dbReference type="GO" id="GO:0000014">
    <property type="term" value="F:single-stranded DNA endodeoxyribonuclease activity"/>
    <property type="evidence" value="ECO:0007669"/>
    <property type="project" value="TreeGrafter"/>
</dbReference>
<dbReference type="Gene3D" id="1.10.10.1450">
    <property type="match status" value="1"/>
</dbReference>
<dbReference type="EMBL" id="GL446877">
    <property type="protein sequence ID" value="EFN87156.1"/>
    <property type="molecule type" value="Genomic_DNA"/>
</dbReference>
<dbReference type="GO" id="GO:0044774">
    <property type="term" value="P:mitotic DNA integrity checkpoint signaling"/>
    <property type="evidence" value="ECO:0007669"/>
    <property type="project" value="TreeGrafter"/>
</dbReference>